<dbReference type="GO" id="GO:0015740">
    <property type="term" value="P:C4-dicarboxylate transport"/>
    <property type="evidence" value="ECO:0007669"/>
    <property type="project" value="TreeGrafter"/>
</dbReference>
<gene>
    <name evidence="11" type="ORF">PhaeoP63_03958</name>
</gene>
<dbReference type="RefSeq" id="WP_024099438.1">
    <property type="nucleotide sequence ID" value="NZ_CP010591.1"/>
</dbReference>
<dbReference type="GeneID" id="31848444"/>
<organism evidence="11 12">
    <name type="scientific">Phaeobacter gallaeciensis</name>
    <dbReference type="NCBI Taxonomy" id="60890"/>
    <lineage>
        <taxon>Bacteria</taxon>
        <taxon>Pseudomonadati</taxon>
        <taxon>Pseudomonadota</taxon>
        <taxon>Alphaproteobacteria</taxon>
        <taxon>Rhodobacterales</taxon>
        <taxon>Roseobacteraceae</taxon>
        <taxon>Phaeobacter</taxon>
    </lineage>
</organism>
<proteinExistence type="inferred from homology"/>
<protein>
    <recommendedName>
        <fullName evidence="9">TRAP transporter small permease protein</fullName>
    </recommendedName>
</protein>
<dbReference type="InterPro" id="IPR007387">
    <property type="entry name" value="TRAP_DctQ"/>
</dbReference>
<evidence type="ECO:0000256" key="5">
    <source>
        <dbReference type="ARBA" id="ARBA00022692"/>
    </source>
</evidence>
<dbReference type="EMBL" id="CP010786">
    <property type="protein sequence ID" value="ATF07990.1"/>
    <property type="molecule type" value="Genomic_DNA"/>
</dbReference>
<sequence length="181" mass="20182">MLQTFSRQWARAELACAATLAAAVTALILLNVLTRNLGLALFWVDELAIYAMIWMTLLAASAAVHHKDAVAVTIVTDALPQAIAQMLSRLVDAVIFALALLTAWFCWRWFLPLEFARAGFDVETFQGATFNFIYSEATSTLGVRKVWVWSIMWIFAFGLILHSLNNLLNNLTTAADRKEQS</sequence>
<accession>A0AAC9ZCN9</accession>
<evidence type="ECO:0000313" key="11">
    <source>
        <dbReference type="EMBL" id="ATF07990.1"/>
    </source>
</evidence>
<evidence type="ECO:0000256" key="9">
    <source>
        <dbReference type="RuleBase" id="RU369079"/>
    </source>
</evidence>
<keyword evidence="4 9" id="KW-0997">Cell inner membrane</keyword>
<geneLocation type="plasmid" evidence="12">
    <name>pp63_b</name>
</geneLocation>
<feature type="transmembrane region" description="Helical" evidence="9">
    <location>
        <begin position="90"/>
        <end position="110"/>
    </location>
</feature>
<feature type="domain" description="Tripartite ATP-independent periplasmic transporters DctQ component" evidence="10">
    <location>
        <begin position="25"/>
        <end position="172"/>
    </location>
</feature>
<keyword evidence="11" id="KW-0614">Plasmid</keyword>
<comment type="subcellular location">
    <subcellularLocation>
        <location evidence="1 9">Cell inner membrane</location>
        <topology evidence="1 9">Multi-pass membrane protein</topology>
    </subcellularLocation>
</comment>
<name>A0AAC9ZCN9_9RHOB</name>
<dbReference type="PANTHER" id="PTHR35011:SF2">
    <property type="entry name" value="2,3-DIKETO-L-GULONATE TRAP TRANSPORTER SMALL PERMEASE PROTEIN YIAM"/>
    <property type="match status" value="1"/>
</dbReference>
<evidence type="ECO:0000256" key="1">
    <source>
        <dbReference type="ARBA" id="ARBA00004429"/>
    </source>
</evidence>
<evidence type="ECO:0000256" key="7">
    <source>
        <dbReference type="ARBA" id="ARBA00023136"/>
    </source>
</evidence>
<dbReference type="Proteomes" id="UP000217545">
    <property type="component" value="Plasmid pP63_b"/>
</dbReference>
<feature type="transmembrane region" description="Helical" evidence="9">
    <location>
        <begin position="146"/>
        <end position="168"/>
    </location>
</feature>
<evidence type="ECO:0000313" key="12">
    <source>
        <dbReference type="Proteomes" id="UP000217545"/>
    </source>
</evidence>
<keyword evidence="7 9" id="KW-0472">Membrane</keyword>
<evidence type="ECO:0000256" key="3">
    <source>
        <dbReference type="ARBA" id="ARBA00022475"/>
    </source>
</evidence>
<keyword evidence="2 9" id="KW-0813">Transport</keyword>
<evidence type="ECO:0000259" key="10">
    <source>
        <dbReference type="Pfam" id="PF04290"/>
    </source>
</evidence>
<keyword evidence="3" id="KW-1003">Cell membrane</keyword>
<dbReference type="InterPro" id="IPR055348">
    <property type="entry name" value="DctQ"/>
</dbReference>
<dbReference type="AlphaFoldDB" id="A0AAC9ZCN9"/>
<dbReference type="PANTHER" id="PTHR35011">
    <property type="entry name" value="2,3-DIKETO-L-GULONATE TRAP TRANSPORTER SMALL PERMEASE PROTEIN YIAM"/>
    <property type="match status" value="1"/>
</dbReference>
<evidence type="ECO:0000256" key="4">
    <source>
        <dbReference type="ARBA" id="ARBA00022519"/>
    </source>
</evidence>
<evidence type="ECO:0000256" key="2">
    <source>
        <dbReference type="ARBA" id="ARBA00022448"/>
    </source>
</evidence>
<comment type="subunit">
    <text evidence="9">The complex comprises the extracytoplasmic solute receptor protein and the two transmembrane proteins.</text>
</comment>
<comment type="similarity">
    <text evidence="8 9">Belongs to the TRAP transporter small permease family.</text>
</comment>
<reference evidence="11 12" key="1">
    <citation type="journal article" date="2017" name="Front. Microbiol.">
        <title>Phaeobacter piscinae sp. nov., a species of the Roseobacter group and potential aquaculture probiont.</title>
        <authorList>
            <person name="Sonnenschein E.C."/>
            <person name="Phippen C.B.W."/>
            <person name="Nielsen K.F."/>
            <person name="Mateiu R.V."/>
            <person name="Melchiorsen J."/>
            <person name="Gram L."/>
            <person name="Overmann J."/>
            <person name="Freese H.M."/>
        </authorList>
    </citation>
    <scope>NUCLEOTIDE SEQUENCE [LARGE SCALE GENOMIC DNA]</scope>
    <source>
        <strain evidence="11 12">P63</strain>
    </source>
</reference>
<keyword evidence="5 9" id="KW-0812">Transmembrane</keyword>
<evidence type="ECO:0000256" key="8">
    <source>
        <dbReference type="ARBA" id="ARBA00038436"/>
    </source>
</evidence>
<comment type="function">
    <text evidence="9">Part of the tripartite ATP-independent periplasmic (TRAP) transport system.</text>
</comment>
<dbReference type="GO" id="GO:0022857">
    <property type="term" value="F:transmembrane transporter activity"/>
    <property type="evidence" value="ECO:0007669"/>
    <property type="project" value="UniProtKB-UniRule"/>
</dbReference>
<feature type="transmembrane region" description="Helical" evidence="9">
    <location>
        <begin position="40"/>
        <end position="60"/>
    </location>
</feature>
<feature type="transmembrane region" description="Helical" evidence="9">
    <location>
        <begin position="12"/>
        <end position="34"/>
    </location>
</feature>
<keyword evidence="6 9" id="KW-1133">Transmembrane helix</keyword>
<evidence type="ECO:0000256" key="6">
    <source>
        <dbReference type="ARBA" id="ARBA00022989"/>
    </source>
</evidence>
<dbReference type="Pfam" id="PF04290">
    <property type="entry name" value="DctQ"/>
    <property type="match status" value="1"/>
</dbReference>
<dbReference type="GO" id="GO:0005886">
    <property type="term" value="C:plasma membrane"/>
    <property type="evidence" value="ECO:0007669"/>
    <property type="project" value="UniProtKB-SubCell"/>
</dbReference>